<comment type="caution">
    <text evidence="1">The sequence shown here is derived from an EMBL/GenBank/DDBJ whole genome shotgun (WGS) entry which is preliminary data.</text>
</comment>
<protein>
    <submittedName>
        <fullName evidence="1">Uncharacterized protein</fullName>
    </submittedName>
</protein>
<sequence length="133" mass="13839">MSEGFATLADYEMRYGAVADGDGDKVSALLSDACDMLLAAYESRWGEYRQGEHGVFDRAACAVACSIVSRAANVPLGLAGASQYSQTAGSYNASVTFANPTAELWVGKADLKRLGLAGCRIGSIDAMTGADRA</sequence>
<reference evidence="2" key="1">
    <citation type="submission" date="2018-05" db="EMBL/GenBank/DDBJ databases">
        <title>Genome Sequencing of selected type strains of the family Eggerthellaceae.</title>
        <authorList>
            <person name="Danylec N."/>
            <person name="Stoll D.A."/>
            <person name="Doetsch A."/>
            <person name="Huch M."/>
        </authorList>
    </citation>
    <scope>NUCLEOTIDE SEQUENCE [LARGE SCALE GENOMIC DNA]</scope>
    <source>
        <strain evidence="2">DSM 22006</strain>
    </source>
</reference>
<proteinExistence type="predicted"/>
<name>A0A3N0I9J3_9ACTN</name>
<gene>
    <name evidence="1" type="ORF">DMP05_09080</name>
</gene>
<dbReference type="GeneID" id="98663145"/>
<organism evidence="1 2">
    <name type="scientific">Slackia isoflavoniconvertens</name>
    <dbReference type="NCBI Taxonomy" id="572010"/>
    <lineage>
        <taxon>Bacteria</taxon>
        <taxon>Bacillati</taxon>
        <taxon>Actinomycetota</taxon>
        <taxon>Coriobacteriia</taxon>
        <taxon>Eggerthellales</taxon>
        <taxon>Eggerthellaceae</taxon>
        <taxon>Slackia</taxon>
    </lineage>
</organism>
<keyword evidence="2" id="KW-1185">Reference proteome</keyword>
<dbReference type="AlphaFoldDB" id="A0A3N0I9J3"/>
<evidence type="ECO:0000313" key="2">
    <source>
        <dbReference type="Proteomes" id="UP000271472"/>
    </source>
</evidence>
<dbReference type="RefSeq" id="WP_123220145.1">
    <property type="nucleotide sequence ID" value="NZ_JACHYQ010000003.1"/>
</dbReference>
<dbReference type="Proteomes" id="UP000271472">
    <property type="component" value="Unassembled WGS sequence"/>
</dbReference>
<evidence type="ECO:0000313" key="1">
    <source>
        <dbReference type="EMBL" id="RNM33012.1"/>
    </source>
</evidence>
<accession>A0A3N0I9J3</accession>
<dbReference type="EMBL" id="QIBZ01000021">
    <property type="protein sequence ID" value="RNM33012.1"/>
    <property type="molecule type" value="Genomic_DNA"/>
</dbReference>
<dbReference type="OrthoDB" id="3194871at2"/>